<accession>A0A8X6HNX9</accession>
<reference evidence="1" key="1">
    <citation type="submission" date="2020-07" db="EMBL/GenBank/DDBJ databases">
        <title>Multicomponent nature underlies the extraordinary mechanical properties of spider dragline silk.</title>
        <authorList>
            <person name="Kono N."/>
            <person name="Nakamura H."/>
            <person name="Mori M."/>
            <person name="Yoshida Y."/>
            <person name="Ohtoshi R."/>
            <person name="Malay A.D."/>
            <person name="Moran D.A.P."/>
            <person name="Tomita M."/>
            <person name="Numata K."/>
            <person name="Arakawa K."/>
        </authorList>
    </citation>
    <scope>NUCLEOTIDE SEQUENCE</scope>
</reference>
<dbReference type="EMBL" id="BMAO01038844">
    <property type="protein sequence ID" value="GFR27452.1"/>
    <property type="molecule type" value="Genomic_DNA"/>
</dbReference>
<organism evidence="1 2">
    <name type="scientific">Trichonephila clavata</name>
    <name type="common">Joro spider</name>
    <name type="synonym">Nephila clavata</name>
    <dbReference type="NCBI Taxonomy" id="2740835"/>
    <lineage>
        <taxon>Eukaryota</taxon>
        <taxon>Metazoa</taxon>
        <taxon>Ecdysozoa</taxon>
        <taxon>Arthropoda</taxon>
        <taxon>Chelicerata</taxon>
        <taxon>Arachnida</taxon>
        <taxon>Araneae</taxon>
        <taxon>Araneomorphae</taxon>
        <taxon>Entelegynae</taxon>
        <taxon>Araneoidea</taxon>
        <taxon>Nephilidae</taxon>
        <taxon>Trichonephila</taxon>
    </lineage>
</organism>
<comment type="caution">
    <text evidence="1">The sequence shown here is derived from an EMBL/GenBank/DDBJ whole genome shotgun (WGS) entry which is preliminary data.</text>
</comment>
<evidence type="ECO:0000313" key="1">
    <source>
        <dbReference type="EMBL" id="GFR27452.1"/>
    </source>
</evidence>
<dbReference type="AlphaFoldDB" id="A0A8X6HNX9"/>
<sequence>MSLDHWMTSKQMIFLISVAYFLEILRRSRTVSFAGSQEPSEPTTSKYAGLPAAQKDSRMGWYFWILELRAATNDS</sequence>
<proteinExistence type="predicted"/>
<keyword evidence="2" id="KW-1185">Reference proteome</keyword>
<name>A0A8X6HNX9_TRICU</name>
<evidence type="ECO:0000313" key="2">
    <source>
        <dbReference type="Proteomes" id="UP000887116"/>
    </source>
</evidence>
<dbReference type="Proteomes" id="UP000887116">
    <property type="component" value="Unassembled WGS sequence"/>
</dbReference>
<protein>
    <submittedName>
        <fullName evidence="1">Uncharacterized protein</fullName>
    </submittedName>
</protein>
<gene>
    <name evidence="1" type="ORF">TNCT_462501</name>
</gene>
<dbReference type="OrthoDB" id="10560165at2759"/>